<dbReference type="AlphaFoldDB" id="H0QUG6"/>
<dbReference type="Gene3D" id="3.90.79.10">
    <property type="entry name" value="Nucleoside Triphosphate Pyrophosphohydrolase"/>
    <property type="match status" value="1"/>
</dbReference>
<evidence type="ECO:0000256" key="3">
    <source>
        <dbReference type="ARBA" id="ARBA00009595"/>
    </source>
</evidence>
<evidence type="ECO:0000256" key="4">
    <source>
        <dbReference type="ARBA" id="ARBA00012381"/>
    </source>
</evidence>
<comment type="similarity">
    <text evidence="3">Belongs to the Nudix hydrolase family. NudC subfamily.</text>
</comment>
<dbReference type="NCBIfam" id="NF001299">
    <property type="entry name" value="PRK00241.1"/>
    <property type="match status" value="1"/>
</dbReference>
<dbReference type="InterPro" id="IPR020084">
    <property type="entry name" value="NUDIX_hydrolase_CS"/>
</dbReference>
<dbReference type="RefSeq" id="WP_007315805.1">
    <property type="nucleotide sequence ID" value="NZ_BAEH01000001.1"/>
</dbReference>
<dbReference type="eggNOG" id="COG2816">
    <property type="taxonomic scope" value="Bacteria"/>
</dbReference>
<dbReference type="PANTHER" id="PTHR42904">
    <property type="entry name" value="NUDIX HYDROLASE, NUDC SUBFAMILY"/>
    <property type="match status" value="1"/>
</dbReference>
<dbReference type="EMBL" id="BAEH01000001">
    <property type="protein sequence ID" value="GAB16467.1"/>
    <property type="molecule type" value="Genomic_DNA"/>
</dbReference>
<comment type="catalytic activity">
    <reaction evidence="9">
        <text>a 5'-end NAD(+)-phospho-ribonucleoside in mRNA + H2O = a 5'-end phospho-adenosine-phospho-ribonucleoside in mRNA + beta-nicotinamide D-ribonucleotide + 2 H(+)</text>
        <dbReference type="Rhea" id="RHEA:60876"/>
        <dbReference type="Rhea" id="RHEA-COMP:15698"/>
        <dbReference type="Rhea" id="RHEA-COMP:15719"/>
        <dbReference type="ChEBI" id="CHEBI:14649"/>
        <dbReference type="ChEBI" id="CHEBI:15377"/>
        <dbReference type="ChEBI" id="CHEBI:15378"/>
        <dbReference type="ChEBI" id="CHEBI:144029"/>
        <dbReference type="ChEBI" id="CHEBI:144051"/>
    </reaction>
    <physiologicalReaction direction="left-to-right" evidence="9">
        <dbReference type="Rhea" id="RHEA:60877"/>
    </physiologicalReaction>
</comment>
<dbReference type="InterPro" id="IPR015797">
    <property type="entry name" value="NUDIX_hydrolase-like_dom_sf"/>
</dbReference>
<accession>H0QUG6</accession>
<dbReference type="InterPro" id="IPR000086">
    <property type="entry name" value="NUDIX_hydrolase_dom"/>
</dbReference>
<evidence type="ECO:0000256" key="1">
    <source>
        <dbReference type="ARBA" id="ARBA00001946"/>
    </source>
</evidence>
<evidence type="ECO:0000313" key="12">
    <source>
        <dbReference type="Proteomes" id="UP000035034"/>
    </source>
</evidence>
<evidence type="ECO:0000256" key="7">
    <source>
        <dbReference type="ARBA" id="ARBA00022842"/>
    </source>
</evidence>
<dbReference type="GO" id="GO:0005829">
    <property type="term" value="C:cytosol"/>
    <property type="evidence" value="ECO:0007669"/>
    <property type="project" value="TreeGrafter"/>
</dbReference>
<evidence type="ECO:0000256" key="8">
    <source>
        <dbReference type="ARBA" id="ARBA00023027"/>
    </source>
</evidence>
<dbReference type="PANTHER" id="PTHR42904:SF6">
    <property type="entry name" value="NAD-CAPPED RNA HYDROLASE NUDT12"/>
    <property type="match status" value="1"/>
</dbReference>
<comment type="cofactor">
    <cofactor evidence="1">
        <name>Mg(2+)</name>
        <dbReference type="ChEBI" id="CHEBI:18420"/>
    </cofactor>
</comment>
<dbReference type="PROSITE" id="PS00893">
    <property type="entry name" value="NUDIX_BOX"/>
    <property type="match status" value="1"/>
</dbReference>
<dbReference type="Pfam" id="PF00293">
    <property type="entry name" value="NUDIX"/>
    <property type="match status" value="1"/>
</dbReference>
<organism evidence="11 12">
    <name type="scientific">Gordonia effusa NBRC 100432</name>
    <dbReference type="NCBI Taxonomy" id="1077974"/>
    <lineage>
        <taxon>Bacteria</taxon>
        <taxon>Bacillati</taxon>
        <taxon>Actinomycetota</taxon>
        <taxon>Actinomycetes</taxon>
        <taxon>Mycobacteriales</taxon>
        <taxon>Gordoniaceae</taxon>
        <taxon>Gordonia</taxon>
    </lineage>
</organism>
<proteinExistence type="inferred from homology"/>
<reference evidence="11 12" key="1">
    <citation type="submission" date="2011-12" db="EMBL/GenBank/DDBJ databases">
        <title>Whole genome shotgun sequence of Gordonia effusa NBRC 100432.</title>
        <authorList>
            <person name="Yoshida I."/>
            <person name="Takarada H."/>
            <person name="Hosoyama A."/>
            <person name="Tsuchikane K."/>
            <person name="Katsumata H."/>
            <person name="Yamazaki S."/>
            <person name="Fujita N."/>
        </authorList>
    </citation>
    <scope>NUCLEOTIDE SEQUENCE [LARGE SCALE GENOMIC DNA]</scope>
    <source>
        <strain evidence="11 12">NBRC 100432</strain>
    </source>
</reference>
<keyword evidence="7" id="KW-0460">Magnesium</keyword>
<keyword evidence="5" id="KW-0479">Metal-binding</keyword>
<dbReference type="GO" id="GO:0046872">
    <property type="term" value="F:metal ion binding"/>
    <property type="evidence" value="ECO:0007669"/>
    <property type="project" value="UniProtKB-KW"/>
</dbReference>
<evidence type="ECO:0000256" key="9">
    <source>
        <dbReference type="ARBA" id="ARBA00023679"/>
    </source>
</evidence>
<evidence type="ECO:0000256" key="2">
    <source>
        <dbReference type="ARBA" id="ARBA00001947"/>
    </source>
</evidence>
<dbReference type="InterPro" id="IPR049734">
    <property type="entry name" value="NudC-like_C"/>
</dbReference>
<comment type="caution">
    <text evidence="11">The sequence shown here is derived from an EMBL/GenBank/DDBJ whole genome shotgun (WGS) entry which is preliminary data.</text>
</comment>
<keyword evidence="12" id="KW-1185">Reference proteome</keyword>
<dbReference type="Gene3D" id="3.90.79.20">
    <property type="match status" value="1"/>
</dbReference>
<dbReference type="SUPFAM" id="SSF55811">
    <property type="entry name" value="Nudix"/>
    <property type="match status" value="1"/>
</dbReference>
<dbReference type="EC" id="3.6.1.22" evidence="4"/>
<dbReference type="GO" id="GO:0019677">
    <property type="term" value="P:NAD+ catabolic process"/>
    <property type="evidence" value="ECO:0007669"/>
    <property type="project" value="TreeGrafter"/>
</dbReference>
<keyword evidence="8" id="KW-0520">NAD</keyword>
<name>H0QUG6_9ACTN</name>
<dbReference type="PROSITE" id="PS51462">
    <property type="entry name" value="NUDIX"/>
    <property type="match status" value="1"/>
</dbReference>
<evidence type="ECO:0000256" key="5">
    <source>
        <dbReference type="ARBA" id="ARBA00022723"/>
    </source>
</evidence>
<evidence type="ECO:0000256" key="6">
    <source>
        <dbReference type="ARBA" id="ARBA00022801"/>
    </source>
</evidence>
<evidence type="ECO:0000313" key="11">
    <source>
        <dbReference type="EMBL" id="GAB16467.1"/>
    </source>
</evidence>
<dbReference type="GO" id="GO:0006742">
    <property type="term" value="P:NADP+ catabolic process"/>
    <property type="evidence" value="ECO:0007669"/>
    <property type="project" value="TreeGrafter"/>
</dbReference>
<dbReference type="InterPro" id="IPR050241">
    <property type="entry name" value="NAD-cap_RNA_hydrolase_NudC"/>
</dbReference>
<keyword evidence="6" id="KW-0378">Hydrolase</keyword>
<dbReference type="CDD" id="cd03429">
    <property type="entry name" value="NUDIX_NADH_pyrophosphatase_Nudt13"/>
    <property type="match status" value="1"/>
</dbReference>
<feature type="domain" description="Nudix hydrolase" evidence="10">
    <location>
        <begin position="154"/>
        <end position="279"/>
    </location>
</feature>
<evidence type="ECO:0000259" key="10">
    <source>
        <dbReference type="PROSITE" id="PS51462"/>
    </source>
</evidence>
<protein>
    <recommendedName>
        <fullName evidence="4">NAD(+) diphosphatase</fullName>
        <ecNumber evidence="4">3.6.1.22</ecNumber>
    </recommendedName>
</protein>
<gene>
    <name evidence="11" type="primary">nudC</name>
    <name evidence="11" type="ORF">GOEFS_001_00120</name>
</gene>
<sequence length="307" mass="33812">MTETDFILRALPLLSRATVDRAHNLRDDPAALAAGWAGARLLEVDYQGKFPITDDGHLRWAVTSGDVDDSAVLLGIDDVHLWARRVREIDGPSTDPRLGAVNLDADEAGLLATALGMLNWHDTSQFSPSSGVETHSDKGGWIRRDANSGREEFPRTDAAIITVVHDGADRVLLGRQATWPDRWYSTLAGFVEPGESLEQCVAREVYEEVGITIHSQRYLGSQPWPFPRSLMCGFAAIGDPDEPLRFLDGEIGDAHWFHRDEVREALVRGDDWVRVDGTVDDSADGPRLRLPGSISIARTLIEAWAGI</sequence>
<dbReference type="Proteomes" id="UP000035034">
    <property type="component" value="Unassembled WGS sequence"/>
</dbReference>
<dbReference type="STRING" id="1077974.GOEFS_001_00120"/>
<comment type="cofactor">
    <cofactor evidence="2">
        <name>Zn(2+)</name>
        <dbReference type="ChEBI" id="CHEBI:29105"/>
    </cofactor>
</comment>
<dbReference type="OrthoDB" id="9791656at2"/>
<dbReference type="GO" id="GO:0035529">
    <property type="term" value="F:NADH pyrophosphatase activity"/>
    <property type="evidence" value="ECO:0007669"/>
    <property type="project" value="TreeGrafter"/>
</dbReference>